<dbReference type="EMBL" id="AP023356">
    <property type="protein sequence ID" value="BCJ46863.1"/>
    <property type="molecule type" value="Genomic_DNA"/>
</dbReference>
<name>A0ABM7M5E4_9ACTN</name>
<dbReference type="RefSeq" id="WP_189331574.1">
    <property type="nucleotide sequence ID" value="NZ_AP023356.1"/>
</dbReference>
<protein>
    <recommendedName>
        <fullName evidence="4">TetR family transcriptional regulator</fullName>
    </recommendedName>
</protein>
<evidence type="ECO:0008006" key="4">
    <source>
        <dbReference type="Google" id="ProtNLM"/>
    </source>
</evidence>
<feature type="region of interest" description="Disordered" evidence="1">
    <location>
        <begin position="1"/>
        <end position="21"/>
    </location>
</feature>
<evidence type="ECO:0000313" key="3">
    <source>
        <dbReference type="Proteomes" id="UP000676967"/>
    </source>
</evidence>
<proteinExistence type="predicted"/>
<gene>
    <name evidence="2" type="ORF">Aiant_75200</name>
</gene>
<reference evidence="2 3" key="1">
    <citation type="submission" date="2020-08" db="EMBL/GenBank/DDBJ databases">
        <title>Whole genome shotgun sequence of Actinoplanes ianthinogenes NBRC 13996.</title>
        <authorList>
            <person name="Komaki H."/>
            <person name="Tamura T."/>
        </authorList>
    </citation>
    <scope>NUCLEOTIDE SEQUENCE [LARGE SCALE GENOMIC DNA]</scope>
    <source>
        <strain evidence="2 3">NBRC 13996</strain>
    </source>
</reference>
<evidence type="ECO:0000313" key="2">
    <source>
        <dbReference type="EMBL" id="BCJ46863.1"/>
    </source>
</evidence>
<dbReference type="Gene3D" id="1.10.357.10">
    <property type="entry name" value="Tetracycline Repressor, domain 2"/>
    <property type="match status" value="1"/>
</dbReference>
<keyword evidence="3" id="KW-1185">Reference proteome</keyword>
<accession>A0ABM7M5E4</accession>
<dbReference type="Proteomes" id="UP000676967">
    <property type="component" value="Chromosome"/>
</dbReference>
<sequence>MLAVRARRDRWTGPGNTAGALSQRFGSKRELLLALARRESEALPGRLAGAPDVEALIELFAALAGVSPVPPSSPTTCDFCCSTSPTRTSAR</sequence>
<evidence type="ECO:0000256" key="1">
    <source>
        <dbReference type="SAM" id="MobiDB-lite"/>
    </source>
</evidence>
<organism evidence="2 3">
    <name type="scientific">Actinoplanes ianthinogenes</name>
    <dbReference type="NCBI Taxonomy" id="122358"/>
    <lineage>
        <taxon>Bacteria</taxon>
        <taxon>Bacillati</taxon>
        <taxon>Actinomycetota</taxon>
        <taxon>Actinomycetes</taxon>
        <taxon>Micromonosporales</taxon>
        <taxon>Micromonosporaceae</taxon>
        <taxon>Actinoplanes</taxon>
    </lineage>
</organism>